<dbReference type="Proteomes" id="UP000824219">
    <property type="component" value="Linkage Group LG19"/>
</dbReference>
<accession>A0A9D3NE15</accession>
<organism evidence="1 2">
    <name type="scientific">Hemibagrus wyckioides</name>
    <dbReference type="NCBI Taxonomy" id="337641"/>
    <lineage>
        <taxon>Eukaryota</taxon>
        <taxon>Metazoa</taxon>
        <taxon>Chordata</taxon>
        <taxon>Craniata</taxon>
        <taxon>Vertebrata</taxon>
        <taxon>Euteleostomi</taxon>
        <taxon>Actinopterygii</taxon>
        <taxon>Neopterygii</taxon>
        <taxon>Teleostei</taxon>
        <taxon>Ostariophysi</taxon>
        <taxon>Siluriformes</taxon>
        <taxon>Bagridae</taxon>
        <taxon>Hemibagrus</taxon>
    </lineage>
</organism>
<keyword evidence="2" id="KW-1185">Reference proteome</keyword>
<evidence type="ECO:0000313" key="2">
    <source>
        <dbReference type="Proteomes" id="UP000824219"/>
    </source>
</evidence>
<gene>
    <name evidence="1" type="ORF">KOW79_016278</name>
</gene>
<comment type="caution">
    <text evidence="1">The sequence shown here is derived from an EMBL/GenBank/DDBJ whole genome shotgun (WGS) entry which is preliminary data.</text>
</comment>
<dbReference type="AlphaFoldDB" id="A0A9D3NE15"/>
<protein>
    <submittedName>
        <fullName evidence="1">Uncharacterized protein</fullName>
    </submittedName>
</protein>
<dbReference type="EMBL" id="JAHKSW010000019">
    <property type="protein sequence ID" value="KAG7320425.1"/>
    <property type="molecule type" value="Genomic_DNA"/>
</dbReference>
<reference evidence="1 2" key="1">
    <citation type="submission" date="2021-06" db="EMBL/GenBank/DDBJ databases">
        <title>Chromosome-level genome assembly of the red-tail catfish (Hemibagrus wyckioides).</title>
        <authorList>
            <person name="Shao F."/>
        </authorList>
    </citation>
    <scope>NUCLEOTIDE SEQUENCE [LARGE SCALE GENOMIC DNA]</scope>
    <source>
        <strain evidence="1">EC202008001</strain>
        <tissue evidence="1">Blood</tissue>
    </source>
</reference>
<proteinExistence type="predicted"/>
<evidence type="ECO:0000313" key="1">
    <source>
        <dbReference type="EMBL" id="KAG7320425.1"/>
    </source>
</evidence>
<sequence length="108" mass="12155">MFVLGALLFMALLFVVFLFYRNKELRRALDKSSHNSVTDAVYEDINISFITTRATSSPHRDISENYDDAIITGITPTIIADTSEDYDDVIAAGQDAEDYDDVEELPKN</sequence>
<name>A0A9D3NE15_9TELE</name>